<protein>
    <submittedName>
        <fullName evidence="1">Uncharacterized protein</fullName>
    </submittedName>
</protein>
<dbReference type="Proteomes" id="UP001152888">
    <property type="component" value="Unassembled WGS sequence"/>
</dbReference>
<name>A0A9P0PRI4_ACAOB</name>
<proteinExistence type="predicted"/>
<gene>
    <name evidence="1" type="ORF">ACAOBT_LOCUS23037</name>
</gene>
<dbReference type="AlphaFoldDB" id="A0A9P0PRI4"/>
<reference evidence="1" key="1">
    <citation type="submission" date="2022-03" db="EMBL/GenBank/DDBJ databases">
        <authorList>
            <person name="Sayadi A."/>
        </authorList>
    </citation>
    <scope>NUCLEOTIDE SEQUENCE</scope>
</reference>
<sequence length="39" mass="4605">MIWQLATGIWELDKIRRHSKLQFSSRLYSLRSNGVTSII</sequence>
<accession>A0A9P0PRI4</accession>
<organism evidence="1 2">
    <name type="scientific">Acanthoscelides obtectus</name>
    <name type="common">Bean weevil</name>
    <name type="synonym">Bruchus obtectus</name>
    <dbReference type="NCBI Taxonomy" id="200917"/>
    <lineage>
        <taxon>Eukaryota</taxon>
        <taxon>Metazoa</taxon>
        <taxon>Ecdysozoa</taxon>
        <taxon>Arthropoda</taxon>
        <taxon>Hexapoda</taxon>
        <taxon>Insecta</taxon>
        <taxon>Pterygota</taxon>
        <taxon>Neoptera</taxon>
        <taxon>Endopterygota</taxon>
        <taxon>Coleoptera</taxon>
        <taxon>Polyphaga</taxon>
        <taxon>Cucujiformia</taxon>
        <taxon>Chrysomeloidea</taxon>
        <taxon>Chrysomelidae</taxon>
        <taxon>Bruchinae</taxon>
        <taxon>Bruchini</taxon>
        <taxon>Acanthoscelides</taxon>
    </lineage>
</organism>
<keyword evidence="2" id="KW-1185">Reference proteome</keyword>
<comment type="caution">
    <text evidence="1">The sequence shown here is derived from an EMBL/GenBank/DDBJ whole genome shotgun (WGS) entry which is preliminary data.</text>
</comment>
<dbReference type="EMBL" id="CAKOFQ010007250">
    <property type="protein sequence ID" value="CAH1996123.1"/>
    <property type="molecule type" value="Genomic_DNA"/>
</dbReference>
<evidence type="ECO:0000313" key="1">
    <source>
        <dbReference type="EMBL" id="CAH1996123.1"/>
    </source>
</evidence>
<evidence type="ECO:0000313" key="2">
    <source>
        <dbReference type="Proteomes" id="UP001152888"/>
    </source>
</evidence>